<evidence type="ECO:0000256" key="1">
    <source>
        <dbReference type="SAM" id="Phobius"/>
    </source>
</evidence>
<evidence type="ECO:0000313" key="4">
    <source>
        <dbReference type="Proteomes" id="UP000032408"/>
    </source>
</evidence>
<dbReference type="AlphaFoldDB" id="A0A0D5C4F0"/>
<dbReference type="Gene3D" id="2.40.50.90">
    <property type="match status" value="1"/>
</dbReference>
<dbReference type="InterPro" id="IPR035437">
    <property type="entry name" value="SNase_OB-fold_sf"/>
</dbReference>
<dbReference type="STRING" id="1580092.NADRNF5_2015"/>
<name>A0A0D5C4F0_9ARCH</name>
<evidence type="ECO:0000259" key="2">
    <source>
        <dbReference type="SMART" id="SM00318"/>
    </source>
</evidence>
<accession>A0A0D5C4F0</accession>
<feature type="domain" description="TNase-like" evidence="2">
    <location>
        <begin position="75"/>
        <end position="185"/>
    </location>
</feature>
<sequence>MLELQNYFRNMRKELIIGAGVGIPLVILMIFIGGDGHSSFDFAESESTTGDSKEIELETSRKNLQSSLNCSGSAQCFEGTVTKIIDGDTIIVDDQSVRFALSSAPELKMFEGVDSREFIETICPVGSKVLVDEDDGQILGSYGRMVGVITCNGVNLNSELLDANLGYLQDRFCDSSEFGKESWAQKHGCSNSVSELENSNKNPEPIKDDCDTSYPDFCIPSSPPDLDCKDIGQKKFTVLQPDPHRFDSDKDGIGCES</sequence>
<dbReference type="SMART" id="SM00318">
    <property type="entry name" value="SNc"/>
    <property type="match status" value="1"/>
</dbReference>
<dbReference type="InterPro" id="IPR016071">
    <property type="entry name" value="Staphylococal_nuclease_OB-fold"/>
</dbReference>
<gene>
    <name evidence="3" type="ORF">NADRNF5_2015</name>
</gene>
<keyword evidence="1" id="KW-0472">Membrane</keyword>
<reference evidence="3 4" key="2">
    <citation type="journal article" date="2016" name="ISME J.">
        <title>Physiological and genomic characterization of two novel marine thaumarchaeal strains indicates niche differentiation.</title>
        <authorList>
            <person name="Bayer B."/>
            <person name="Vojvoda J."/>
            <person name="Offre P."/>
            <person name="Alves R.J."/>
            <person name="Elisabeth N.H."/>
            <person name="Garcia J.A."/>
            <person name="Volland J.M."/>
            <person name="Srivastava A."/>
            <person name="Schleper C."/>
            <person name="Herndl G.J."/>
        </authorList>
    </citation>
    <scope>NUCLEOTIDE SEQUENCE [LARGE SCALE GENOMIC DNA]</scope>
    <source>
        <strain evidence="3 4">NF5</strain>
    </source>
</reference>
<protein>
    <submittedName>
        <fullName evidence="3">Excalibur domain protein</fullName>
    </submittedName>
</protein>
<dbReference type="EMBL" id="CP011070">
    <property type="protein sequence ID" value="AJW71689.1"/>
    <property type="molecule type" value="Genomic_DNA"/>
</dbReference>
<dbReference type="SUPFAM" id="SSF50199">
    <property type="entry name" value="Staphylococcal nuclease"/>
    <property type="match status" value="1"/>
</dbReference>
<organism evidence="3 4">
    <name type="scientific">Nitrosopumilus adriaticus</name>
    <dbReference type="NCBI Taxonomy" id="1580092"/>
    <lineage>
        <taxon>Archaea</taxon>
        <taxon>Nitrososphaerota</taxon>
        <taxon>Nitrososphaeria</taxon>
        <taxon>Nitrosopumilales</taxon>
        <taxon>Nitrosopumilaceae</taxon>
        <taxon>Nitrosopumilus</taxon>
    </lineage>
</organism>
<feature type="transmembrane region" description="Helical" evidence="1">
    <location>
        <begin position="15"/>
        <end position="34"/>
    </location>
</feature>
<keyword evidence="1" id="KW-1133">Transmembrane helix</keyword>
<dbReference type="Proteomes" id="UP000032408">
    <property type="component" value="Chromosome"/>
</dbReference>
<dbReference type="KEGG" id="nin:NADRNF5_2015"/>
<reference evidence="4" key="1">
    <citation type="submission" date="2015-03" db="EMBL/GenBank/DDBJ databases">
        <title>Characterization of two novel Thaumarchaeota isolated from the Northern Adriatic Sea.</title>
        <authorList>
            <person name="Bayer B."/>
            <person name="Vojvoda J."/>
            <person name="Offre P."/>
            <person name="Srivastava A."/>
            <person name="Elisabeth N."/>
            <person name="Garcia J.A.L."/>
            <person name="Schleper C."/>
            <person name="Herndl G.J."/>
        </authorList>
    </citation>
    <scope>NUCLEOTIDE SEQUENCE [LARGE SCALE GENOMIC DNA]</scope>
    <source>
        <strain evidence="4">NF5</strain>
    </source>
</reference>
<evidence type="ECO:0000313" key="3">
    <source>
        <dbReference type="EMBL" id="AJW71689.1"/>
    </source>
</evidence>
<keyword evidence="1" id="KW-0812">Transmembrane</keyword>
<proteinExistence type="predicted"/>
<dbReference type="HOGENOM" id="CLU_046484_7_0_2"/>
<keyword evidence="4" id="KW-1185">Reference proteome</keyword>